<dbReference type="SUPFAM" id="SSF48403">
    <property type="entry name" value="Ankyrin repeat"/>
    <property type="match status" value="1"/>
</dbReference>
<name>A0A2S7UTU4_9GAMM</name>
<keyword evidence="2" id="KW-0732">Signal</keyword>
<dbReference type="SMART" id="SM00248">
    <property type="entry name" value="ANK"/>
    <property type="match status" value="2"/>
</dbReference>
<reference evidence="4 5" key="1">
    <citation type="submission" date="2016-12" db="EMBL/GenBank/DDBJ databases">
        <title>Diversity of luminous bacteria.</title>
        <authorList>
            <person name="Yoshizawa S."/>
            <person name="Kogure K."/>
        </authorList>
    </citation>
    <scope>NUCLEOTIDE SEQUENCE [LARGE SCALE GENOMIC DNA]</scope>
    <source>
        <strain evidence="4 5">SA4-48</strain>
    </source>
</reference>
<dbReference type="Gene3D" id="1.20.1270.180">
    <property type="match status" value="1"/>
</dbReference>
<dbReference type="Proteomes" id="UP000239007">
    <property type="component" value="Unassembled WGS sequence"/>
</dbReference>
<dbReference type="InterPro" id="IPR036770">
    <property type="entry name" value="Ankyrin_rpt-contain_sf"/>
</dbReference>
<keyword evidence="5" id="KW-1185">Reference proteome</keyword>
<dbReference type="PROSITE" id="PS50088">
    <property type="entry name" value="ANK_REPEAT"/>
    <property type="match status" value="1"/>
</dbReference>
<sequence length="614" mass="69317">MKLKMLIIGLSLFSSFAYSHVKPVFSVNEDPVCSIFEQSYNGQLAQGKTPSFQTNYIPIHKGGKSKLFTPDETSDIRVKFLKPIIHDDITWFEWQPLTGVQHKLSGYGSASRLTAVSSIKPAPNKSFVLQINTIGWRGPFYGVWIIEDSELKTIVQNMESIDQDVPVGIEASSAVFMLPDAELDLISTPRNIFQFNGGFYTVDKDGAYKLDNGELKTVCKLGYSFPLKSPQIQALENAGNATLMTEGITHIPGYYGTMGSSFIKVENGFKDAIEKPWLTLVDEDGMCFNNDHIHNCGFNISIENMLKDFASQDPWSYREVQVIRQHMQATEYDLSNFYIKNLKISPLIAQGMAKQAVYSFLGKTVRINNATSSYRKKLKNIGREIDLYTLDYYKSSIATNWFGKTELMWAAHFNDYDAIQRLLKKDDKTNPNFPHQALFSVTSSNDEYASVQYLNRSALTYAAENATLPVIQALIKAGSDINIKDSKGNDLDYYLAKNTLVNKSIKEIAAMPAIEIKPSFNCKLASSAQEKVICAKKGLAVYDKQMSQLYKAVRTNIKDSNIKALQRIWLKDLRRSCSVLDPYTLSPCMKSHYRTRIKYLSNLLMLTNQWGQNI</sequence>
<dbReference type="EMBL" id="MSCH01000003">
    <property type="protein sequence ID" value="PQJ52701.1"/>
    <property type="molecule type" value="Genomic_DNA"/>
</dbReference>
<gene>
    <name evidence="4" type="ORF">BTO11_02885</name>
</gene>
<dbReference type="PROSITE" id="PS50297">
    <property type="entry name" value="ANK_REP_REGION"/>
    <property type="match status" value="1"/>
</dbReference>
<feature type="repeat" description="ANK" evidence="1">
    <location>
        <begin position="454"/>
        <end position="486"/>
    </location>
</feature>
<dbReference type="GO" id="GO:0005576">
    <property type="term" value="C:extracellular region"/>
    <property type="evidence" value="ECO:0007669"/>
    <property type="project" value="TreeGrafter"/>
</dbReference>
<evidence type="ECO:0000256" key="1">
    <source>
        <dbReference type="PROSITE-ProRule" id="PRU00023"/>
    </source>
</evidence>
<protein>
    <recommendedName>
        <fullName evidence="3">Lysozyme inhibitor LprI-like N-terminal domain-containing protein</fullName>
    </recommendedName>
</protein>
<keyword evidence="1" id="KW-0040">ANK repeat</keyword>
<dbReference type="RefSeq" id="WP_105051167.1">
    <property type="nucleotide sequence ID" value="NZ_BMYG01000004.1"/>
</dbReference>
<evidence type="ECO:0000256" key="2">
    <source>
        <dbReference type="SAM" id="SignalP"/>
    </source>
</evidence>
<dbReference type="Pfam" id="PF12796">
    <property type="entry name" value="Ank_2"/>
    <property type="match status" value="1"/>
</dbReference>
<dbReference type="PANTHER" id="PTHR37549:SF1">
    <property type="entry name" value="LIPOPROTEIN LPRI"/>
    <property type="match status" value="1"/>
</dbReference>
<proteinExistence type="predicted"/>
<dbReference type="InterPro" id="IPR009739">
    <property type="entry name" value="LprI-like_N"/>
</dbReference>
<dbReference type="AlphaFoldDB" id="A0A2S7UTU4"/>
<evidence type="ECO:0000313" key="4">
    <source>
        <dbReference type="EMBL" id="PQJ52701.1"/>
    </source>
</evidence>
<organism evidence="4 5">
    <name type="scientific">Psychrosphaera saromensis</name>
    <dbReference type="NCBI Taxonomy" id="716813"/>
    <lineage>
        <taxon>Bacteria</taxon>
        <taxon>Pseudomonadati</taxon>
        <taxon>Pseudomonadota</taxon>
        <taxon>Gammaproteobacteria</taxon>
        <taxon>Alteromonadales</taxon>
        <taxon>Pseudoalteromonadaceae</taxon>
        <taxon>Psychrosphaera</taxon>
    </lineage>
</organism>
<comment type="caution">
    <text evidence="4">The sequence shown here is derived from an EMBL/GenBank/DDBJ whole genome shotgun (WGS) entry which is preliminary data.</text>
</comment>
<evidence type="ECO:0000313" key="5">
    <source>
        <dbReference type="Proteomes" id="UP000239007"/>
    </source>
</evidence>
<dbReference type="PANTHER" id="PTHR37549">
    <property type="entry name" value="LIPOPROTEIN LPRI"/>
    <property type="match status" value="1"/>
</dbReference>
<dbReference type="Pfam" id="PF07007">
    <property type="entry name" value="LprI"/>
    <property type="match status" value="1"/>
</dbReference>
<dbReference type="InterPro" id="IPR002110">
    <property type="entry name" value="Ankyrin_rpt"/>
</dbReference>
<evidence type="ECO:0000259" key="3">
    <source>
        <dbReference type="Pfam" id="PF07007"/>
    </source>
</evidence>
<dbReference type="InterPro" id="IPR052755">
    <property type="entry name" value="Lysozyme_Inhibitor_LprI"/>
</dbReference>
<feature type="chain" id="PRO_5015734865" description="Lysozyme inhibitor LprI-like N-terminal domain-containing protein" evidence="2">
    <location>
        <begin position="20"/>
        <end position="614"/>
    </location>
</feature>
<dbReference type="Gene3D" id="1.25.40.20">
    <property type="entry name" value="Ankyrin repeat-containing domain"/>
    <property type="match status" value="1"/>
</dbReference>
<feature type="domain" description="Lysozyme inhibitor LprI-like N-terminal" evidence="3">
    <location>
        <begin position="524"/>
        <end position="600"/>
    </location>
</feature>
<accession>A0A2S7UTU4</accession>
<feature type="signal peptide" evidence="2">
    <location>
        <begin position="1"/>
        <end position="19"/>
    </location>
</feature>